<evidence type="ECO:0000313" key="2">
    <source>
        <dbReference type="EMBL" id="KAK9791600.1"/>
    </source>
</evidence>
<feature type="compositionally biased region" description="Polar residues" evidence="1">
    <location>
        <begin position="331"/>
        <end position="342"/>
    </location>
</feature>
<feature type="region of interest" description="Disordered" evidence="1">
    <location>
        <begin position="657"/>
        <end position="758"/>
    </location>
</feature>
<dbReference type="Proteomes" id="UP001465755">
    <property type="component" value="Unassembled WGS sequence"/>
</dbReference>
<feature type="region of interest" description="Disordered" evidence="1">
    <location>
        <begin position="307"/>
        <end position="389"/>
    </location>
</feature>
<evidence type="ECO:0000313" key="3">
    <source>
        <dbReference type="Proteomes" id="UP001465755"/>
    </source>
</evidence>
<feature type="compositionally biased region" description="Low complexity" evidence="1">
    <location>
        <begin position="774"/>
        <end position="784"/>
    </location>
</feature>
<feature type="compositionally biased region" description="Basic residues" evidence="1">
    <location>
        <begin position="668"/>
        <end position="677"/>
    </location>
</feature>
<reference evidence="2 3" key="1">
    <citation type="journal article" date="2024" name="Nat. Commun.">
        <title>Phylogenomics reveals the evolutionary origins of lichenization in chlorophyte algae.</title>
        <authorList>
            <person name="Puginier C."/>
            <person name="Libourel C."/>
            <person name="Otte J."/>
            <person name="Skaloud P."/>
            <person name="Haon M."/>
            <person name="Grisel S."/>
            <person name="Petersen M."/>
            <person name="Berrin J.G."/>
            <person name="Delaux P.M."/>
            <person name="Dal Grande F."/>
            <person name="Keller J."/>
        </authorList>
    </citation>
    <scope>NUCLEOTIDE SEQUENCE [LARGE SCALE GENOMIC DNA]</scope>
    <source>
        <strain evidence="2 3">SAG 2036</strain>
    </source>
</reference>
<feature type="region of interest" description="Disordered" evidence="1">
    <location>
        <begin position="1"/>
        <end position="141"/>
    </location>
</feature>
<feature type="region of interest" description="Disordered" evidence="1">
    <location>
        <begin position="213"/>
        <end position="287"/>
    </location>
</feature>
<feature type="compositionally biased region" description="Polar residues" evidence="1">
    <location>
        <begin position="808"/>
        <end position="817"/>
    </location>
</feature>
<evidence type="ECO:0000256" key="1">
    <source>
        <dbReference type="SAM" id="MobiDB-lite"/>
    </source>
</evidence>
<sequence>MEAQPQDVVSEVAAPAESHGQPAASSQGDQHSGRAHGHLATASRSQVSTAVSFEPNNPARSPANSNSAGEESVLSVAEATASPPVRRVASVASQAVSGTQVGDAAVGKGEHLGRSGTPASVYGQGSAEPRRRLPSPAGSQVGEQATRGLEAVYLPPRHSAAFTEEDATPQGPKRGRPFPTFAEASHQGPAASQQNADATPHHPRLYTAAYGARGPAQRTASPLVKSSNVGTPLPTRGSQSGLPREYLAGLPGPSGNPPQSTGGPSMQAPATGQQQLRQPSTARPDPADLMVESAAKQGPALDAAQFQAPRMAPARSSTTFHFPKRSASPDAPTQQWASAAMTQQNQAQPQSSQGHMGTNHVQQSSQGAAVHGRRAAESQPPESGVVTQHTQPEAVAMLLRHKRARTELNDSVAGLAVAGGCSALTQPAAMGAPQGALVGDSEVAAAKRAKHGNDMATSAALDEGQLRLVPIPEPPPTSQQGPHAAASVHGTVAMEDDDDVNEEVANLVRSRENTPETMDGLHALGRLDSTLGVATLAALRESAGLAGNGHAEAGAQQEGTAAAAAAAAEPSVSLPMNGTVSAEALQEDAAMAAASGEAKSRAKPHAPSPKPMVADSRQPGEADDTSSAMGTANGDCVASAGGAIMPGNHADIQAEAGGHEASMDTARRQHAAGHRRLQQGSMGSAVEWPGLPQEAELHTASAAAAPTASNASHASACEGASPEADGMRQRGEIAARQGGGNAAVHQPRGQDPGVSRSGVEGISAVRVAPPRFAGQQAVGAQAPGESQATSNAQMPPTAPLHAPRRPTSRSVNQATHNNHADQPAIPPWNVSPRYQHHVNSSHAQRHLPASEGMGTNHAATPQAAQQAEQGTLGPAHAGLEGAAWGSMELQSQLKPGRHANAMPALAQGNQATQAEAGASLLSNAPMPAQSNGHISCTSSGKDSGKAVTSPNSGRGTRKRQRHSNASLSSSSLSPTPQAARAQ</sequence>
<feature type="compositionally biased region" description="Polar residues" evidence="1">
    <location>
        <begin position="218"/>
        <end position="241"/>
    </location>
</feature>
<feature type="compositionally biased region" description="Low complexity" evidence="1">
    <location>
        <begin position="858"/>
        <end position="869"/>
    </location>
</feature>
<feature type="compositionally biased region" description="Low complexity" evidence="1">
    <location>
        <begin position="343"/>
        <end position="353"/>
    </location>
</feature>
<feature type="compositionally biased region" description="Polar residues" evidence="1">
    <location>
        <begin position="257"/>
        <end position="281"/>
    </location>
</feature>
<feature type="compositionally biased region" description="Low complexity" evidence="1">
    <location>
        <begin position="55"/>
        <end position="68"/>
    </location>
</feature>
<organism evidence="2 3">
    <name type="scientific">Symbiochloris irregularis</name>
    <dbReference type="NCBI Taxonomy" id="706552"/>
    <lineage>
        <taxon>Eukaryota</taxon>
        <taxon>Viridiplantae</taxon>
        <taxon>Chlorophyta</taxon>
        <taxon>core chlorophytes</taxon>
        <taxon>Trebouxiophyceae</taxon>
        <taxon>Trebouxiales</taxon>
        <taxon>Trebouxiaceae</taxon>
        <taxon>Symbiochloris</taxon>
    </lineage>
</organism>
<feature type="compositionally biased region" description="Low complexity" evidence="1">
    <location>
        <begin position="88"/>
        <end position="97"/>
    </location>
</feature>
<comment type="caution">
    <text evidence="2">The sequence shown here is derived from an EMBL/GenBank/DDBJ whole genome shotgun (WGS) entry which is preliminary data.</text>
</comment>
<feature type="compositionally biased region" description="Basic and acidic residues" evidence="1">
    <location>
        <begin position="657"/>
        <end position="667"/>
    </location>
</feature>
<accession>A0AAW1NNU9</accession>
<protein>
    <submittedName>
        <fullName evidence="2">Uncharacterized protein</fullName>
    </submittedName>
</protein>
<feature type="compositionally biased region" description="Polar residues" evidence="1">
    <location>
        <begin position="928"/>
        <end position="954"/>
    </location>
</feature>
<proteinExistence type="predicted"/>
<dbReference type="AlphaFoldDB" id="A0AAW1NNU9"/>
<feature type="region of interest" description="Disordered" evidence="1">
    <location>
        <begin position="589"/>
        <end position="634"/>
    </location>
</feature>
<feature type="compositionally biased region" description="Polar residues" evidence="1">
    <location>
        <begin position="354"/>
        <end position="367"/>
    </location>
</feature>
<feature type="region of interest" description="Disordered" evidence="1">
    <location>
        <begin position="774"/>
        <end position="878"/>
    </location>
</feature>
<keyword evidence="3" id="KW-1185">Reference proteome</keyword>
<name>A0AAW1NNU9_9CHLO</name>
<feature type="compositionally biased region" description="Low complexity" evidence="1">
    <location>
        <begin position="700"/>
        <end position="716"/>
    </location>
</feature>
<feature type="region of interest" description="Disordered" evidence="1">
    <location>
        <begin position="161"/>
        <end position="198"/>
    </location>
</feature>
<feature type="compositionally biased region" description="Polar residues" evidence="1">
    <location>
        <begin position="42"/>
        <end position="51"/>
    </location>
</feature>
<feature type="region of interest" description="Disordered" evidence="1">
    <location>
        <begin position="904"/>
        <end position="982"/>
    </location>
</feature>
<dbReference type="EMBL" id="JALJOQ010000174">
    <property type="protein sequence ID" value="KAK9791600.1"/>
    <property type="molecule type" value="Genomic_DNA"/>
</dbReference>
<gene>
    <name evidence="2" type="ORF">WJX73_001368</name>
</gene>